<dbReference type="STRING" id="1442369.A0A0D2IY42"/>
<evidence type="ECO:0000313" key="5">
    <source>
        <dbReference type="EMBL" id="KIX08326.1"/>
    </source>
</evidence>
<proteinExistence type="predicted"/>
<evidence type="ECO:0000259" key="2">
    <source>
        <dbReference type="Pfam" id="PF11707"/>
    </source>
</evidence>
<dbReference type="Pfam" id="PF16201">
    <property type="entry name" value="NopRA1"/>
    <property type="match status" value="1"/>
</dbReference>
<feature type="domain" description="URB1 central HEAT repeat" evidence="4">
    <location>
        <begin position="624"/>
        <end position="812"/>
    </location>
</feature>
<evidence type="ECO:0000259" key="4">
    <source>
        <dbReference type="Pfam" id="PF26140"/>
    </source>
</evidence>
<dbReference type="InterPro" id="IPR021714">
    <property type="entry name" value="URB1_N"/>
</dbReference>
<dbReference type="GeneID" id="25291053"/>
<organism evidence="5 6">
    <name type="scientific">Rhinocladiella mackenziei CBS 650.93</name>
    <dbReference type="NCBI Taxonomy" id="1442369"/>
    <lineage>
        <taxon>Eukaryota</taxon>
        <taxon>Fungi</taxon>
        <taxon>Dikarya</taxon>
        <taxon>Ascomycota</taxon>
        <taxon>Pezizomycotina</taxon>
        <taxon>Eurotiomycetes</taxon>
        <taxon>Chaetothyriomycetidae</taxon>
        <taxon>Chaetothyriales</taxon>
        <taxon>Herpotrichiellaceae</taxon>
        <taxon>Rhinocladiella</taxon>
    </lineage>
</organism>
<dbReference type="SUPFAM" id="SSF48371">
    <property type="entry name" value="ARM repeat"/>
    <property type="match status" value="1"/>
</dbReference>
<reference evidence="5 6" key="1">
    <citation type="submission" date="2015-01" db="EMBL/GenBank/DDBJ databases">
        <title>The Genome Sequence of Rhinocladiella mackenzie CBS 650.93.</title>
        <authorList>
            <consortium name="The Broad Institute Genomics Platform"/>
            <person name="Cuomo C."/>
            <person name="de Hoog S."/>
            <person name="Gorbushina A."/>
            <person name="Stielow B."/>
            <person name="Teixiera M."/>
            <person name="Abouelleil A."/>
            <person name="Chapman S.B."/>
            <person name="Priest M."/>
            <person name="Young S.K."/>
            <person name="Wortman J."/>
            <person name="Nusbaum C."/>
            <person name="Birren B."/>
        </authorList>
    </citation>
    <scope>NUCLEOTIDE SEQUENCE [LARGE SCALE GENOMIC DNA]</scope>
    <source>
        <strain evidence="5 6">CBS 650.93</strain>
    </source>
</reference>
<dbReference type="PANTHER" id="PTHR13500">
    <property type="entry name" value="NUCLEOLAR PRERIBOSOMAL-ASSOCIATED PROTEIN 1"/>
    <property type="match status" value="1"/>
</dbReference>
<feature type="domain" description="URB1 C-terminal" evidence="3">
    <location>
        <begin position="889"/>
        <end position="1098"/>
    </location>
</feature>
<dbReference type="InterPro" id="IPR016024">
    <property type="entry name" value="ARM-type_fold"/>
</dbReference>
<keyword evidence="6" id="KW-1185">Reference proteome</keyword>
<sequence length="1184" mass="132403">MAVREEGSRKRRKVERTIPAHSVSFTHSDQLRHLLQLSHSSPFEVKSAIDHFTDFLSTIPENQDSSNRARQLKILKDYCETQSSTSHDQVDFPDLLSIWASASQSNDEPILSAVTSALVQFFQTISSDVDFRDFGLSLCHSLLKRDQLRILDKGLSSPRSKEHITSLCLQLLTEITSFDGGALASNVFARRDHLYRRLDGILAQTASESADGPRFTPHRAALEFLSANLKYLDSTSKSELITHGKTLYSALRSLPNEKADIVIRFLSTLEKSVLEDNALSKQIKSRCFNSGILSALAKLYDYQAGSTQSDGIDRVTGVRNALHQLLLQVCTTTRGVLVPQSGWYPPGTSPESQRQDEDMIDLGLDSPYYFDHYSGKVPVKNGTLSTFIQTLRPESDIQQANLITSIFVAAPELVAEYFTKKQRFLVPPGDNPLWRGQFAFLFSVVQLPVPPNCGWHGKASTPPPLSIVIESIVPRPFDRSTITKCLRINEDIMTMSSTRLLTVAFEKLDSVVRTFERAFSQSPLWSQASRKLINLFVERIPVLQDVITTLQSLGNDKEQVRTTVLECIAAYHRILPSTTAGSKFDIGPTLSKALRTREPESLDTESRDILDEQVVHLLQIADISPATKWFHKSITDSFSLIVRLLQCCIPSLEGAVAKQSIPILRSMLTSKGILNSSTRSLEALIQSLISTKKWQPEPAAYEFLDNCITRTMQRPAKYLDQLEQMQQMVSDSKELSLVACCVAEQWFFVPQKEDEQGIKNIAEWIARFFSALDVAGENYRVMMEFRQEMVKGREGNEKAGAALEKAFEKQRKKSITLPDLGYASTLEEPESGNLGKNGLPAESALQQDLNDDDVTTTSFPPPPAIPTSLTGLERWNKPDFESEIQSGHLASLLRCLISPSQETRIQAFHTLQTVTHAVEQSAYDERIQLYLLLGEVSETIRAYTASRGDLPPPSIVAELAIHMLPVIADPSSPFYRKANRFLLRSPSWSIPHLLSDLLSTTFLTEPEADDTELSSGGSMNAQTLEIEHFLSLLTKSLRTETDMDLFRRAHVFSRLFAYYLTPICSATARREVLRLVHRATTVRGGSDTLITRAGVREWFAIAKGLRGHSGQGAMFGEIHGEMAKLLDVAEHEVRRTCDGEGIRRWEERKPVFKDVRGRGDVECEEDVAAKVDGANEDDEVQDDN</sequence>
<dbReference type="InterPro" id="IPR032436">
    <property type="entry name" value="URB1_C"/>
</dbReference>
<dbReference type="GO" id="GO:0000466">
    <property type="term" value="P:maturation of 5.8S rRNA from tricistronic rRNA transcript (SSU-rRNA, 5.8S rRNA, LSU-rRNA)"/>
    <property type="evidence" value="ECO:0007669"/>
    <property type="project" value="TreeGrafter"/>
</dbReference>
<dbReference type="Pfam" id="PF11707">
    <property type="entry name" value="Npa1"/>
    <property type="match status" value="1"/>
</dbReference>
<dbReference type="InterPro" id="IPR039844">
    <property type="entry name" value="URB1"/>
</dbReference>
<dbReference type="Proteomes" id="UP000053617">
    <property type="component" value="Unassembled WGS sequence"/>
</dbReference>
<dbReference type="AlphaFoldDB" id="A0A0D2IY42"/>
<dbReference type="GO" id="GO:0000463">
    <property type="term" value="P:maturation of LSU-rRNA from tricistronic rRNA transcript (SSU-rRNA, 5.8S rRNA, LSU-rRNA)"/>
    <property type="evidence" value="ECO:0007669"/>
    <property type="project" value="TreeGrafter"/>
</dbReference>
<accession>A0A0D2IY42</accession>
<dbReference type="RefSeq" id="XP_013275462.1">
    <property type="nucleotide sequence ID" value="XM_013420008.1"/>
</dbReference>
<name>A0A0D2IY42_9EURO</name>
<dbReference type="PANTHER" id="PTHR13500:SF0">
    <property type="entry name" value="NUCLEOLAR PRE-RIBOSOMAL-ASSOCIATED PROTEIN 1"/>
    <property type="match status" value="1"/>
</dbReference>
<dbReference type="EMBL" id="KN847476">
    <property type="protein sequence ID" value="KIX08326.1"/>
    <property type="molecule type" value="Genomic_DNA"/>
</dbReference>
<feature type="region of interest" description="Disordered" evidence="1">
    <location>
        <begin position="820"/>
        <end position="840"/>
    </location>
</feature>
<dbReference type="Pfam" id="PF26140">
    <property type="entry name" value="HEAT_URB1"/>
    <property type="match status" value="1"/>
</dbReference>
<evidence type="ECO:0000313" key="6">
    <source>
        <dbReference type="Proteomes" id="UP000053617"/>
    </source>
</evidence>
<protein>
    <recommendedName>
        <fullName evidence="7">Ribosome biogenesis protein Urb1</fullName>
    </recommendedName>
</protein>
<dbReference type="OrthoDB" id="72892at2759"/>
<feature type="domain" description="URB1 N-terminal" evidence="2">
    <location>
        <begin position="93"/>
        <end position="428"/>
    </location>
</feature>
<dbReference type="VEuPathDB" id="FungiDB:Z518_02982"/>
<evidence type="ECO:0000259" key="3">
    <source>
        <dbReference type="Pfam" id="PF16201"/>
    </source>
</evidence>
<evidence type="ECO:0008006" key="7">
    <source>
        <dbReference type="Google" id="ProtNLM"/>
    </source>
</evidence>
<dbReference type="HOGENOM" id="CLU_009575_0_0_1"/>
<dbReference type="GO" id="GO:0005730">
    <property type="term" value="C:nucleolus"/>
    <property type="evidence" value="ECO:0007669"/>
    <property type="project" value="TreeGrafter"/>
</dbReference>
<gene>
    <name evidence="5" type="ORF">Z518_02982</name>
</gene>
<evidence type="ECO:0000256" key="1">
    <source>
        <dbReference type="SAM" id="MobiDB-lite"/>
    </source>
</evidence>
<dbReference type="InterPro" id="IPR059018">
    <property type="entry name" value="HEAT_URB1"/>
</dbReference>